<dbReference type="InterPro" id="IPR003736">
    <property type="entry name" value="PAAI_dom"/>
</dbReference>
<dbReference type="InterPro" id="IPR006683">
    <property type="entry name" value="Thioestr_dom"/>
</dbReference>
<organism evidence="4 5">
    <name type="scientific">Caulobacter ginsengisoli</name>
    <dbReference type="NCBI Taxonomy" id="400775"/>
    <lineage>
        <taxon>Bacteria</taxon>
        <taxon>Pseudomonadati</taxon>
        <taxon>Pseudomonadota</taxon>
        <taxon>Alphaproteobacteria</taxon>
        <taxon>Caulobacterales</taxon>
        <taxon>Caulobacteraceae</taxon>
        <taxon>Caulobacter</taxon>
    </lineage>
</organism>
<feature type="region of interest" description="Disordered" evidence="2">
    <location>
        <begin position="144"/>
        <end position="163"/>
    </location>
</feature>
<proteinExistence type="predicted"/>
<dbReference type="PANTHER" id="PTHR43240:SF7">
    <property type="entry name" value="BLR7284 PROTEIN"/>
    <property type="match status" value="1"/>
</dbReference>
<protein>
    <submittedName>
        <fullName evidence="4">Uncharacterized protein (TIGR00369 family)</fullName>
    </submittedName>
</protein>
<feature type="domain" description="Thioesterase" evidence="3">
    <location>
        <begin position="54"/>
        <end position="128"/>
    </location>
</feature>
<dbReference type="EMBL" id="JAUSVS010000004">
    <property type="protein sequence ID" value="MDQ0464653.1"/>
    <property type="molecule type" value="Genomic_DNA"/>
</dbReference>
<feature type="compositionally biased region" description="Basic residues" evidence="2">
    <location>
        <begin position="154"/>
        <end position="163"/>
    </location>
</feature>
<keyword evidence="5" id="KW-1185">Reference proteome</keyword>
<dbReference type="Gene3D" id="3.10.129.10">
    <property type="entry name" value="Hotdog Thioesterase"/>
    <property type="match status" value="1"/>
</dbReference>
<name>A0ABU0IU38_9CAUL</name>
<accession>A0ABU0IU38</accession>
<evidence type="ECO:0000256" key="1">
    <source>
        <dbReference type="ARBA" id="ARBA00022801"/>
    </source>
</evidence>
<dbReference type="RefSeq" id="WP_307349473.1">
    <property type="nucleotide sequence ID" value="NZ_JAUSVS010000004.1"/>
</dbReference>
<evidence type="ECO:0000313" key="5">
    <source>
        <dbReference type="Proteomes" id="UP001228905"/>
    </source>
</evidence>
<dbReference type="CDD" id="cd03443">
    <property type="entry name" value="PaaI_thioesterase"/>
    <property type="match status" value="1"/>
</dbReference>
<evidence type="ECO:0000313" key="4">
    <source>
        <dbReference type="EMBL" id="MDQ0464653.1"/>
    </source>
</evidence>
<sequence length="163" mass="17212">MSDRMDIMRQALGAMNQGSPHARALGIETISIGPEGSVLRAPYKPEMVGDPDTGVIAGGVVTALLDHACGQAVHTALEQFTTIATLDLRIDYMRPAEPGKDIFARAHCYKATRSVAFVRAVAYDTDPDDPVAAAQAAFMLDSSAGRGFGANLKPAKKPVKGRS</sequence>
<dbReference type="Pfam" id="PF03061">
    <property type="entry name" value="4HBT"/>
    <property type="match status" value="1"/>
</dbReference>
<gene>
    <name evidence="4" type="ORF">QO010_002437</name>
</gene>
<dbReference type="PANTHER" id="PTHR43240">
    <property type="entry name" value="1,4-DIHYDROXY-2-NAPHTHOYL-COA THIOESTERASE 1"/>
    <property type="match status" value="1"/>
</dbReference>
<comment type="caution">
    <text evidence="4">The sequence shown here is derived from an EMBL/GenBank/DDBJ whole genome shotgun (WGS) entry which is preliminary data.</text>
</comment>
<evidence type="ECO:0000256" key="2">
    <source>
        <dbReference type="SAM" id="MobiDB-lite"/>
    </source>
</evidence>
<dbReference type="NCBIfam" id="TIGR00369">
    <property type="entry name" value="unchar_dom_1"/>
    <property type="match status" value="1"/>
</dbReference>
<dbReference type="InterPro" id="IPR029069">
    <property type="entry name" value="HotDog_dom_sf"/>
</dbReference>
<dbReference type="SUPFAM" id="SSF54637">
    <property type="entry name" value="Thioesterase/thiol ester dehydrase-isomerase"/>
    <property type="match status" value="1"/>
</dbReference>
<reference evidence="4 5" key="1">
    <citation type="submission" date="2023-07" db="EMBL/GenBank/DDBJ databases">
        <title>Genomic Encyclopedia of Type Strains, Phase IV (KMG-IV): sequencing the most valuable type-strain genomes for metagenomic binning, comparative biology and taxonomic classification.</title>
        <authorList>
            <person name="Goeker M."/>
        </authorList>
    </citation>
    <scope>NUCLEOTIDE SEQUENCE [LARGE SCALE GENOMIC DNA]</scope>
    <source>
        <strain evidence="4 5">DSM 18695</strain>
    </source>
</reference>
<evidence type="ECO:0000259" key="3">
    <source>
        <dbReference type="Pfam" id="PF03061"/>
    </source>
</evidence>
<dbReference type="Proteomes" id="UP001228905">
    <property type="component" value="Unassembled WGS sequence"/>
</dbReference>
<keyword evidence="1" id="KW-0378">Hydrolase</keyword>